<evidence type="ECO:0000313" key="2">
    <source>
        <dbReference type="Proteomes" id="UP000471147"/>
    </source>
</evidence>
<keyword evidence="2" id="KW-1185">Reference proteome</keyword>
<gene>
    <name evidence="1" type="ORF">EUU23_00290</name>
</gene>
<comment type="caution">
    <text evidence="1">The sequence shown here is derived from an EMBL/GenBank/DDBJ whole genome shotgun (WGS) entry which is preliminary data.</text>
</comment>
<dbReference type="Gene3D" id="1.10.10.10">
    <property type="entry name" value="Winged helix-like DNA-binding domain superfamily/Winged helix DNA-binding domain"/>
    <property type="match status" value="1"/>
</dbReference>
<accession>A0A6I4LTG9</accession>
<reference evidence="1 2" key="1">
    <citation type="submission" date="2019-01" db="EMBL/GenBank/DDBJ databases">
        <title>Sphingorhabdus lacus sp.nov., isolated from an oligotrophic freshwater lake.</title>
        <authorList>
            <person name="Park M."/>
        </authorList>
    </citation>
    <scope>NUCLEOTIDE SEQUENCE [LARGE SCALE GENOMIC DNA]</scope>
    <source>
        <strain evidence="1 2">IMCC26285</strain>
    </source>
</reference>
<dbReference type="Proteomes" id="UP000471147">
    <property type="component" value="Unassembled WGS sequence"/>
</dbReference>
<dbReference type="EMBL" id="SDWJ01000001">
    <property type="protein sequence ID" value="MVZ96139.1"/>
    <property type="molecule type" value="Genomic_DNA"/>
</dbReference>
<organism evidence="1 2">
    <name type="scientific">Sphingorhabdus profundilacus</name>
    <dbReference type="NCBI Taxonomy" id="2509718"/>
    <lineage>
        <taxon>Bacteria</taxon>
        <taxon>Pseudomonadati</taxon>
        <taxon>Pseudomonadota</taxon>
        <taxon>Alphaproteobacteria</taxon>
        <taxon>Sphingomonadales</taxon>
        <taxon>Sphingomonadaceae</taxon>
        <taxon>Sphingorhabdus</taxon>
    </lineage>
</organism>
<evidence type="ECO:0000313" key="1">
    <source>
        <dbReference type="EMBL" id="MVZ96139.1"/>
    </source>
</evidence>
<dbReference type="SUPFAM" id="SSF46785">
    <property type="entry name" value="Winged helix' DNA-binding domain"/>
    <property type="match status" value="1"/>
</dbReference>
<dbReference type="OrthoDB" id="9806864at2"/>
<dbReference type="AlphaFoldDB" id="A0A6I4LTG9"/>
<proteinExistence type="predicted"/>
<dbReference type="InterPro" id="IPR036388">
    <property type="entry name" value="WH-like_DNA-bd_sf"/>
</dbReference>
<name>A0A6I4LTG9_9SPHN</name>
<dbReference type="InterPro" id="IPR036390">
    <property type="entry name" value="WH_DNA-bd_sf"/>
</dbReference>
<protein>
    <submittedName>
        <fullName evidence="1">MarR family transcriptional regulator</fullName>
    </submittedName>
</protein>
<sequence>MKIPSSLGTELRRLLELLDGDVERRYASLGLDYRARFTPIVRSLEIVGPASIKSIAHHSGLSHSAVSQTVAQMEKYGLLMLKPGSDSRERIAQPTEKLMEMLPLLHIQWAATYRAAAKLDTELSASLLQIVGEAIAALEHQPFAERIATEIYVPTSAANAYK</sequence>